<sequence>MAAVCTFKAFALFLVLAIFSLAASAQEFSPASSPAPAPDAGAAGSVSCSTAMIGASIVLSLMAALKNKLGEEGQNSENHSSILAFAHFYEQLGIEEICKPKLH</sequence>
<evidence type="ECO:0000256" key="1">
    <source>
        <dbReference type="SAM" id="Phobius"/>
    </source>
</evidence>
<feature type="chain" id="PRO_5042950169" evidence="2">
    <location>
        <begin position="26"/>
        <end position="103"/>
    </location>
</feature>
<protein>
    <submittedName>
        <fullName evidence="3">Uncharacterized protein</fullName>
    </submittedName>
</protein>
<keyword evidence="1" id="KW-1133">Transmembrane helix</keyword>
<name>A0AAN9KDI0_CANGL</name>
<accession>A0AAN9KDI0</accession>
<gene>
    <name evidence="3" type="ORF">VNO77_39492</name>
</gene>
<feature type="signal peptide" evidence="2">
    <location>
        <begin position="1"/>
        <end position="25"/>
    </location>
</feature>
<keyword evidence="2" id="KW-0732">Signal</keyword>
<evidence type="ECO:0000313" key="4">
    <source>
        <dbReference type="Proteomes" id="UP001367508"/>
    </source>
</evidence>
<evidence type="ECO:0000256" key="2">
    <source>
        <dbReference type="SAM" id="SignalP"/>
    </source>
</evidence>
<dbReference type="PANTHER" id="PTHR33659:SF1">
    <property type="entry name" value="PROTEIN, PUTATIVE-RELATED"/>
    <property type="match status" value="1"/>
</dbReference>
<organism evidence="3 4">
    <name type="scientific">Canavalia gladiata</name>
    <name type="common">Sword bean</name>
    <name type="synonym">Dolichos gladiatus</name>
    <dbReference type="NCBI Taxonomy" id="3824"/>
    <lineage>
        <taxon>Eukaryota</taxon>
        <taxon>Viridiplantae</taxon>
        <taxon>Streptophyta</taxon>
        <taxon>Embryophyta</taxon>
        <taxon>Tracheophyta</taxon>
        <taxon>Spermatophyta</taxon>
        <taxon>Magnoliopsida</taxon>
        <taxon>eudicotyledons</taxon>
        <taxon>Gunneridae</taxon>
        <taxon>Pentapetalae</taxon>
        <taxon>rosids</taxon>
        <taxon>fabids</taxon>
        <taxon>Fabales</taxon>
        <taxon>Fabaceae</taxon>
        <taxon>Papilionoideae</taxon>
        <taxon>50 kb inversion clade</taxon>
        <taxon>NPAAA clade</taxon>
        <taxon>indigoferoid/millettioid clade</taxon>
        <taxon>Phaseoleae</taxon>
        <taxon>Canavalia</taxon>
    </lineage>
</organism>
<comment type="caution">
    <text evidence="3">The sequence shown here is derived from an EMBL/GenBank/DDBJ whole genome shotgun (WGS) entry which is preliminary data.</text>
</comment>
<keyword evidence="4" id="KW-1185">Reference proteome</keyword>
<keyword evidence="1" id="KW-0472">Membrane</keyword>
<reference evidence="3 4" key="1">
    <citation type="submission" date="2024-01" db="EMBL/GenBank/DDBJ databases">
        <title>The genomes of 5 underutilized Papilionoideae crops provide insights into root nodulation and disease resistanc.</title>
        <authorList>
            <person name="Jiang F."/>
        </authorList>
    </citation>
    <scope>NUCLEOTIDE SEQUENCE [LARGE SCALE GENOMIC DNA]</scope>
    <source>
        <strain evidence="3">LVBAO_FW01</strain>
        <tissue evidence="3">Leaves</tissue>
    </source>
</reference>
<proteinExistence type="predicted"/>
<dbReference type="EMBL" id="JAYMYQ010000009">
    <property type="protein sequence ID" value="KAK7314278.1"/>
    <property type="molecule type" value="Genomic_DNA"/>
</dbReference>
<dbReference type="PANTHER" id="PTHR33659">
    <property type="entry name" value="PROTEIN, PUTATIVE-RELATED-RELATED"/>
    <property type="match status" value="1"/>
</dbReference>
<keyword evidence="1" id="KW-0812">Transmembrane</keyword>
<dbReference type="AlphaFoldDB" id="A0AAN9KDI0"/>
<feature type="transmembrane region" description="Helical" evidence="1">
    <location>
        <begin position="41"/>
        <end position="65"/>
    </location>
</feature>
<evidence type="ECO:0000313" key="3">
    <source>
        <dbReference type="EMBL" id="KAK7314278.1"/>
    </source>
</evidence>
<dbReference type="Proteomes" id="UP001367508">
    <property type="component" value="Unassembled WGS sequence"/>
</dbReference>